<dbReference type="InterPro" id="IPR012074">
    <property type="entry name" value="GAF_ANTAR"/>
</dbReference>
<dbReference type="InterPro" id="IPR029016">
    <property type="entry name" value="GAF-like_dom_sf"/>
</dbReference>
<dbReference type="Pfam" id="PF13185">
    <property type="entry name" value="GAF_2"/>
    <property type="match status" value="1"/>
</dbReference>
<keyword evidence="2" id="KW-0418">Kinase</keyword>
<gene>
    <name evidence="6" type="ORF">GOACH_28_00390</name>
</gene>
<dbReference type="Gene3D" id="1.10.10.10">
    <property type="entry name" value="Winged helix-like DNA-binding domain superfamily/Winged helix DNA-binding domain"/>
    <property type="match status" value="1"/>
</dbReference>
<dbReference type="PROSITE" id="PS50921">
    <property type="entry name" value="ANTAR"/>
    <property type="match status" value="1"/>
</dbReference>
<dbReference type="Proteomes" id="UP000010988">
    <property type="component" value="Unassembled WGS sequence"/>
</dbReference>
<dbReference type="InterPro" id="IPR011006">
    <property type="entry name" value="CheY-like_superfamily"/>
</dbReference>
<dbReference type="RefSeq" id="WP_005178938.1">
    <property type="nucleotide sequence ID" value="NZ_BANR01000028.1"/>
</dbReference>
<keyword evidence="3" id="KW-0805">Transcription regulation</keyword>
<accession>L7KQB8</accession>
<evidence type="ECO:0000313" key="7">
    <source>
        <dbReference type="Proteomes" id="UP000010988"/>
    </source>
</evidence>
<dbReference type="Gene3D" id="3.30.450.40">
    <property type="match status" value="1"/>
</dbReference>
<protein>
    <recommendedName>
        <fullName evidence="5">ANTAR domain-containing protein</fullName>
    </recommendedName>
</protein>
<dbReference type="eggNOG" id="COG2203">
    <property type="taxonomic scope" value="Bacteria"/>
</dbReference>
<dbReference type="STRING" id="1220583.GOACH_28_00390"/>
<dbReference type="OrthoDB" id="4629915at2"/>
<evidence type="ECO:0000259" key="5">
    <source>
        <dbReference type="PROSITE" id="PS50921"/>
    </source>
</evidence>
<keyword evidence="7" id="KW-1185">Reference proteome</keyword>
<dbReference type="EMBL" id="BANR01000028">
    <property type="protein sequence ID" value="GAC50706.1"/>
    <property type="molecule type" value="Genomic_DNA"/>
</dbReference>
<evidence type="ECO:0000256" key="4">
    <source>
        <dbReference type="ARBA" id="ARBA00023163"/>
    </source>
</evidence>
<reference evidence="6 7" key="1">
    <citation type="submission" date="2012-12" db="EMBL/GenBank/DDBJ databases">
        <title>Whole genome shotgun sequence of Gordonia aichiensis NBRC 108223.</title>
        <authorList>
            <person name="Isaki-Nakamura S."/>
            <person name="Hosoyama A."/>
            <person name="Tsuchikane K."/>
            <person name="Ando Y."/>
            <person name="Baba S."/>
            <person name="Ohji S."/>
            <person name="Hamada M."/>
            <person name="Tamura T."/>
            <person name="Yamazoe A."/>
            <person name="Yamazaki S."/>
            <person name="Fujita N."/>
        </authorList>
    </citation>
    <scope>NUCLEOTIDE SEQUENCE [LARGE SCALE GENOMIC DNA]</scope>
    <source>
        <strain evidence="6 7">NBRC 108223</strain>
    </source>
</reference>
<name>L7KQB8_9ACTN</name>
<dbReference type="InterPro" id="IPR003018">
    <property type="entry name" value="GAF"/>
</dbReference>
<feature type="domain" description="ANTAR" evidence="5">
    <location>
        <begin position="178"/>
        <end position="239"/>
    </location>
</feature>
<dbReference type="GO" id="GO:0016301">
    <property type="term" value="F:kinase activity"/>
    <property type="evidence" value="ECO:0007669"/>
    <property type="project" value="UniProtKB-KW"/>
</dbReference>
<dbReference type="PIRSF" id="PIRSF036625">
    <property type="entry name" value="GAF_ANTAR"/>
    <property type="match status" value="1"/>
</dbReference>
<keyword evidence="4" id="KW-0804">Transcription</keyword>
<evidence type="ECO:0000256" key="1">
    <source>
        <dbReference type="ARBA" id="ARBA00022679"/>
    </source>
</evidence>
<dbReference type="SUPFAM" id="SSF55781">
    <property type="entry name" value="GAF domain-like"/>
    <property type="match status" value="1"/>
</dbReference>
<keyword evidence="1" id="KW-0808">Transferase</keyword>
<comment type="caution">
    <text evidence="6">The sequence shown here is derived from an EMBL/GenBank/DDBJ whole genome shotgun (WGS) entry which is preliminary data.</text>
</comment>
<organism evidence="6 7">
    <name type="scientific">Gordonia aichiensis NBRC 108223</name>
    <dbReference type="NCBI Taxonomy" id="1220583"/>
    <lineage>
        <taxon>Bacteria</taxon>
        <taxon>Bacillati</taxon>
        <taxon>Actinomycetota</taxon>
        <taxon>Actinomycetes</taxon>
        <taxon>Mycobacteriales</taxon>
        <taxon>Gordoniaceae</taxon>
        <taxon>Gordonia</taxon>
    </lineage>
</organism>
<dbReference type="GO" id="GO:0003723">
    <property type="term" value="F:RNA binding"/>
    <property type="evidence" value="ECO:0007669"/>
    <property type="project" value="InterPro"/>
</dbReference>
<proteinExistence type="predicted"/>
<sequence>MTDLTSQADAQRTAPTTWTGADIAQKSSEIAQIVKQLQAESADTDMLLRLFTKAAAETIGSDYASITVVTNGRIETPVMIGEIAAQSDALQQRFGEGPCIRSATDDTTVWIDDMRREARWPTFCAAAADLGIRSMACFCLYIAGEERGALNLHSTELDAFDDETRALGQLFAAHTATVFSAVREKEQLRTALSSRDLIGQAKGMLMERYRLSPDQAFSLLARLSQDSNTKLVDIAQRVVDAGPE</sequence>
<dbReference type="SMART" id="SM01012">
    <property type="entry name" value="ANTAR"/>
    <property type="match status" value="1"/>
</dbReference>
<evidence type="ECO:0000313" key="6">
    <source>
        <dbReference type="EMBL" id="GAC50706.1"/>
    </source>
</evidence>
<evidence type="ECO:0000256" key="3">
    <source>
        <dbReference type="ARBA" id="ARBA00023015"/>
    </source>
</evidence>
<dbReference type="AlphaFoldDB" id="L7KQB8"/>
<dbReference type="InterPro" id="IPR036388">
    <property type="entry name" value="WH-like_DNA-bd_sf"/>
</dbReference>
<dbReference type="SUPFAM" id="SSF52172">
    <property type="entry name" value="CheY-like"/>
    <property type="match status" value="1"/>
</dbReference>
<evidence type="ECO:0000256" key="2">
    <source>
        <dbReference type="ARBA" id="ARBA00022777"/>
    </source>
</evidence>
<dbReference type="InterPro" id="IPR005561">
    <property type="entry name" value="ANTAR"/>
</dbReference>
<dbReference type="Pfam" id="PF03861">
    <property type="entry name" value="ANTAR"/>
    <property type="match status" value="1"/>
</dbReference>